<keyword evidence="11" id="KW-0862">Zinc</keyword>
<evidence type="ECO:0000256" key="1">
    <source>
        <dbReference type="ARBA" id="ARBA00000612"/>
    </source>
</evidence>
<dbReference type="Proteomes" id="UP000656732">
    <property type="component" value="Unassembled WGS sequence"/>
</dbReference>
<evidence type="ECO:0000256" key="14">
    <source>
        <dbReference type="ARBA" id="ARBA00029927"/>
    </source>
</evidence>
<dbReference type="GO" id="GO:0006508">
    <property type="term" value="P:proteolysis"/>
    <property type="evidence" value="ECO:0007669"/>
    <property type="project" value="UniProtKB-KW"/>
</dbReference>
<evidence type="ECO:0000256" key="3">
    <source>
        <dbReference type="ARBA" id="ARBA00004613"/>
    </source>
</evidence>
<evidence type="ECO:0000256" key="4">
    <source>
        <dbReference type="ARBA" id="ARBA00006571"/>
    </source>
</evidence>
<name>A0A918C8T1_9ACTN</name>
<accession>A0A918C8T1</accession>
<organism evidence="15 16">
    <name type="scientific">Streptomyces pilosus</name>
    <dbReference type="NCBI Taxonomy" id="28893"/>
    <lineage>
        <taxon>Bacteria</taxon>
        <taxon>Bacillati</taxon>
        <taxon>Actinomycetota</taxon>
        <taxon>Actinomycetes</taxon>
        <taxon>Kitasatosporales</taxon>
        <taxon>Streptomycetaceae</taxon>
        <taxon>Streptomyces</taxon>
    </lineage>
</organism>
<dbReference type="GO" id="GO:0005576">
    <property type="term" value="C:extracellular region"/>
    <property type="evidence" value="ECO:0007669"/>
    <property type="project" value="UniProtKB-SubCell"/>
</dbReference>
<keyword evidence="9" id="KW-0479">Metal-binding</keyword>
<evidence type="ECO:0000256" key="2">
    <source>
        <dbReference type="ARBA" id="ARBA00001947"/>
    </source>
</evidence>
<reference evidence="15" key="1">
    <citation type="journal article" date="2014" name="Int. J. Syst. Evol. Microbiol.">
        <title>Complete genome sequence of Corynebacterium casei LMG S-19264T (=DSM 44701T), isolated from a smear-ripened cheese.</title>
        <authorList>
            <consortium name="US DOE Joint Genome Institute (JGI-PGF)"/>
            <person name="Walter F."/>
            <person name="Albersmeier A."/>
            <person name="Kalinowski J."/>
            <person name="Ruckert C."/>
        </authorList>
    </citation>
    <scope>NUCLEOTIDE SEQUENCE</scope>
    <source>
        <strain evidence="15">JCM 4403</strain>
    </source>
</reference>
<evidence type="ECO:0000256" key="12">
    <source>
        <dbReference type="ARBA" id="ARBA00023049"/>
    </source>
</evidence>
<comment type="caution">
    <text evidence="15">The sequence shown here is derived from an EMBL/GenBank/DDBJ whole genome shotgun (WGS) entry which is preliminary data.</text>
</comment>
<reference evidence="15" key="2">
    <citation type="submission" date="2020-09" db="EMBL/GenBank/DDBJ databases">
        <authorList>
            <person name="Sun Q."/>
            <person name="Ohkuma M."/>
        </authorList>
    </citation>
    <scope>NUCLEOTIDE SEQUENCE</scope>
    <source>
        <strain evidence="15">JCM 4403</strain>
    </source>
</reference>
<keyword evidence="13" id="KW-1015">Disulfide bond</keyword>
<dbReference type="Pfam" id="PF02031">
    <property type="entry name" value="Peptidase_M7"/>
    <property type="match status" value="1"/>
</dbReference>
<comment type="subcellular location">
    <subcellularLocation>
        <location evidence="3">Secreted</location>
    </subcellularLocation>
</comment>
<keyword evidence="16" id="KW-1185">Reference proteome</keyword>
<evidence type="ECO:0000256" key="13">
    <source>
        <dbReference type="ARBA" id="ARBA00023157"/>
    </source>
</evidence>
<evidence type="ECO:0000256" key="8">
    <source>
        <dbReference type="ARBA" id="ARBA00022670"/>
    </source>
</evidence>
<keyword evidence="8" id="KW-0645">Protease</keyword>
<protein>
    <recommendedName>
        <fullName evidence="6">Extracellular small neutral protease</fullName>
        <ecNumber evidence="5">3.4.24.77</ecNumber>
    </recommendedName>
    <alternativeName>
        <fullName evidence="14">Snapalysin</fullName>
    </alternativeName>
</protein>
<comment type="catalytic activity">
    <reaction evidence="1">
        <text>Hydrolyzes proteins with a preference for Tyr or Phe in the P1' position. Has no action on amino-acid p-nitroanilides.</text>
        <dbReference type="EC" id="3.4.24.77"/>
    </reaction>
</comment>
<evidence type="ECO:0000313" key="15">
    <source>
        <dbReference type="EMBL" id="GGR09291.1"/>
    </source>
</evidence>
<evidence type="ECO:0000256" key="10">
    <source>
        <dbReference type="ARBA" id="ARBA00022801"/>
    </source>
</evidence>
<proteinExistence type="inferred from homology"/>
<dbReference type="AlphaFoldDB" id="A0A918C8T1"/>
<evidence type="ECO:0000256" key="7">
    <source>
        <dbReference type="ARBA" id="ARBA00022525"/>
    </source>
</evidence>
<keyword evidence="7" id="KW-0964">Secreted</keyword>
<dbReference type="EC" id="3.4.24.77" evidence="5"/>
<dbReference type="EMBL" id="BMTU01000022">
    <property type="protein sequence ID" value="GGR09291.1"/>
    <property type="molecule type" value="Genomic_DNA"/>
</dbReference>
<keyword evidence="12" id="KW-0482">Metalloprotease</keyword>
<dbReference type="Gene3D" id="3.40.390.10">
    <property type="entry name" value="Collagenase (Catalytic Domain)"/>
    <property type="match status" value="1"/>
</dbReference>
<comment type="cofactor">
    <cofactor evidence="2">
        <name>Zn(2+)</name>
        <dbReference type="ChEBI" id="CHEBI:29105"/>
    </cofactor>
</comment>
<evidence type="ECO:0000256" key="5">
    <source>
        <dbReference type="ARBA" id="ARBA00012325"/>
    </source>
</evidence>
<evidence type="ECO:0000256" key="6">
    <source>
        <dbReference type="ARBA" id="ARBA00019129"/>
    </source>
</evidence>
<evidence type="ECO:0000313" key="16">
    <source>
        <dbReference type="Proteomes" id="UP000656732"/>
    </source>
</evidence>
<dbReference type="GO" id="GO:0004222">
    <property type="term" value="F:metalloendopeptidase activity"/>
    <property type="evidence" value="ECO:0007669"/>
    <property type="project" value="InterPro"/>
</dbReference>
<dbReference type="InterPro" id="IPR024079">
    <property type="entry name" value="MetalloPept_cat_dom_sf"/>
</dbReference>
<evidence type="ECO:0000256" key="11">
    <source>
        <dbReference type="ARBA" id="ARBA00022833"/>
    </source>
</evidence>
<gene>
    <name evidence="15" type="ORF">GCM10010280_66420</name>
</gene>
<dbReference type="GO" id="GO:0008270">
    <property type="term" value="F:zinc ion binding"/>
    <property type="evidence" value="ECO:0007669"/>
    <property type="project" value="InterPro"/>
</dbReference>
<evidence type="ECO:0000256" key="9">
    <source>
        <dbReference type="ARBA" id="ARBA00022723"/>
    </source>
</evidence>
<dbReference type="InterPro" id="IPR000013">
    <property type="entry name" value="Peptidase_M7"/>
</dbReference>
<comment type="similarity">
    <text evidence="4">Belongs to the peptidase M7 family.</text>
</comment>
<keyword evidence="10" id="KW-0378">Hydrolase</keyword>
<sequence>MPTIILATSLMSGSSVGVSCTNPYPNAAEKAAVESRFGSLSAGLADAPGNVVTVD</sequence>